<keyword evidence="5" id="KW-0378">Hydrolase</keyword>
<evidence type="ECO:0000256" key="1">
    <source>
        <dbReference type="ARBA" id="ARBA00001070"/>
    </source>
</evidence>
<dbReference type="InterPro" id="IPR001375">
    <property type="entry name" value="Peptidase_S9_cat"/>
</dbReference>
<name>A0ABT1JNP0_ACTCY</name>
<keyword evidence="11" id="KW-1185">Reference proteome</keyword>
<sequence length="711" mass="78133">MTASPAPPNGAVDDYPRARRLDLVDDLHGRPVPDPYRWLERGDSPETESWHREQDELTRRRLDGLPGREALDARLTELTSAGSVSVPTWRAGRAFLTRRVPGQDHVVLHVRERADDGSWRERPLIDVAEIDPSGRTTLDTWSPSLEGDLLAYQLSVGGDEHSVLFVVDVRTGERVDGPIDRCRYSAVAWLPGGKEFYYVRRLPPERVPAGEEQFHRRVLRHVVGQDSSEDEVVLGEGLDPTNYYGVRVCPRGRWLLVTARPGTAPRDSVWIADLQAGGTLTQLVDQRDGIRVDPWVDRTGVLVVRTTDGAPRWRLCVADPERPERAEWRELVPEEPDAVLEGARYLPGGPEHPSSLVVLRSRHARSELSLHHPTTGEPLGDVPLPGPGAVTGLSTVDDQTGHDEDRIWIGWTDFVTPPGVLEHSVLTGPAGLVSPAPGAVRPPEVRTDQISYHSADGQLVRMFVVSPAGVPDRPRPTLLTGYGGFSVSRRPGYSSAALAWVAAGGVWVVASLRGGGEEGEDWHRAGMRQHKQRVFDDFHAAAEHLVAQGWTTPEQLAIMGGSNGGLLVGAALTQRPELYRAVVCSAPLLDMVRYEHFLLGRTWNDEYGSAEVPEELDWLLAYSPYHHVVSGARYPSVLFTVFDSDTRVDPCHARKMCAALQHATSGEPAERPVLLRRETEVGHGARSVSRSVALSVDQLAFLAEATGLDLG</sequence>
<proteinExistence type="inferred from homology"/>
<accession>A0ABT1JNP0</accession>
<dbReference type="SUPFAM" id="SSF50993">
    <property type="entry name" value="Peptidase/esterase 'gauge' domain"/>
    <property type="match status" value="1"/>
</dbReference>
<dbReference type="SUPFAM" id="SSF53474">
    <property type="entry name" value="alpha/beta-Hydrolases"/>
    <property type="match status" value="1"/>
</dbReference>
<evidence type="ECO:0000256" key="2">
    <source>
        <dbReference type="ARBA" id="ARBA00005228"/>
    </source>
</evidence>
<evidence type="ECO:0000256" key="5">
    <source>
        <dbReference type="ARBA" id="ARBA00022801"/>
    </source>
</evidence>
<dbReference type="Proteomes" id="UP000791080">
    <property type="component" value="Unassembled WGS sequence"/>
</dbReference>
<dbReference type="EMBL" id="AUBJ02000001">
    <property type="protein sequence ID" value="MCP2334145.1"/>
    <property type="molecule type" value="Genomic_DNA"/>
</dbReference>
<feature type="region of interest" description="Disordered" evidence="7">
    <location>
        <begin position="26"/>
        <end position="55"/>
    </location>
</feature>
<gene>
    <name evidence="10" type="ORF">G443_004415</name>
</gene>
<evidence type="ECO:0000313" key="10">
    <source>
        <dbReference type="EMBL" id="MCP2334145.1"/>
    </source>
</evidence>
<evidence type="ECO:0000256" key="3">
    <source>
        <dbReference type="ARBA" id="ARBA00011897"/>
    </source>
</evidence>
<dbReference type="Pfam" id="PF00326">
    <property type="entry name" value="Peptidase_S9"/>
    <property type="match status" value="1"/>
</dbReference>
<dbReference type="Gene3D" id="2.130.10.120">
    <property type="entry name" value="Prolyl oligopeptidase, N-terminal domain"/>
    <property type="match status" value="1"/>
</dbReference>
<keyword evidence="4" id="KW-0645">Protease</keyword>
<dbReference type="InterPro" id="IPR029058">
    <property type="entry name" value="AB_hydrolase_fold"/>
</dbReference>
<dbReference type="PANTHER" id="PTHR42881:SF2">
    <property type="entry name" value="PROLYL ENDOPEPTIDASE"/>
    <property type="match status" value="1"/>
</dbReference>
<dbReference type="PROSITE" id="PS00708">
    <property type="entry name" value="PRO_ENDOPEP_SER"/>
    <property type="match status" value="1"/>
</dbReference>
<keyword evidence="6" id="KW-0720">Serine protease</keyword>
<dbReference type="RefSeq" id="WP_026418535.1">
    <property type="nucleotide sequence ID" value="NZ_AUBJ02000001.1"/>
</dbReference>
<reference evidence="10 11" key="1">
    <citation type="submission" date="2022-06" db="EMBL/GenBank/DDBJ databases">
        <title>Genomic Encyclopedia of Type Strains, Phase I: the one thousand microbial genomes (KMG-I) project.</title>
        <authorList>
            <person name="Kyrpides N."/>
        </authorList>
    </citation>
    <scope>NUCLEOTIDE SEQUENCE [LARGE SCALE GENOMIC DNA]</scope>
    <source>
        <strain evidence="10 11">DSM 43889</strain>
    </source>
</reference>
<comment type="similarity">
    <text evidence="2">Belongs to the peptidase S9A family.</text>
</comment>
<dbReference type="PRINTS" id="PR00862">
    <property type="entry name" value="PROLIGOPTASE"/>
</dbReference>
<dbReference type="Gene3D" id="3.40.50.1820">
    <property type="entry name" value="alpha/beta hydrolase"/>
    <property type="match status" value="1"/>
</dbReference>
<dbReference type="Pfam" id="PF02897">
    <property type="entry name" value="Peptidase_S9_N"/>
    <property type="match status" value="1"/>
</dbReference>
<evidence type="ECO:0000259" key="8">
    <source>
        <dbReference type="Pfam" id="PF00326"/>
    </source>
</evidence>
<dbReference type="InterPro" id="IPR002470">
    <property type="entry name" value="Peptidase_S9A"/>
</dbReference>
<evidence type="ECO:0000313" key="11">
    <source>
        <dbReference type="Proteomes" id="UP000791080"/>
    </source>
</evidence>
<dbReference type="InterPro" id="IPR023302">
    <property type="entry name" value="Pept_S9A_N"/>
</dbReference>
<dbReference type="InterPro" id="IPR051167">
    <property type="entry name" value="Prolyl_oligopep/macrocyclase"/>
</dbReference>
<dbReference type="InterPro" id="IPR002471">
    <property type="entry name" value="Pept_S9_AS"/>
</dbReference>
<evidence type="ECO:0000256" key="6">
    <source>
        <dbReference type="ARBA" id="ARBA00022825"/>
    </source>
</evidence>
<feature type="domain" description="Peptidase S9 prolyl oligopeptidase catalytic" evidence="8">
    <location>
        <begin position="496"/>
        <end position="707"/>
    </location>
</feature>
<feature type="domain" description="Peptidase S9A N-terminal" evidence="9">
    <location>
        <begin position="18"/>
        <end position="429"/>
    </location>
</feature>
<dbReference type="EC" id="3.4.21.26" evidence="3"/>
<comment type="caution">
    <text evidence="10">The sequence shown here is derived from an EMBL/GenBank/DDBJ whole genome shotgun (WGS) entry which is preliminary data.</text>
</comment>
<protein>
    <recommendedName>
        <fullName evidence="3">prolyl oligopeptidase</fullName>
        <ecNumber evidence="3">3.4.21.26</ecNumber>
    </recommendedName>
</protein>
<comment type="catalytic activity">
    <reaction evidence="1">
        <text>Hydrolysis of Pro-|-Xaa &gt;&gt; Ala-|-Xaa in oligopeptides.</text>
        <dbReference type="EC" id="3.4.21.26"/>
    </reaction>
</comment>
<dbReference type="PANTHER" id="PTHR42881">
    <property type="entry name" value="PROLYL ENDOPEPTIDASE"/>
    <property type="match status" value="1"/>
</dbReference>
<evidence type="ECO:0000256" key="7">
    <source>
        <dbReference type="SAM" id="MobiDB-lite"/>
    </source>
</evidence>
<evidence type="ECO:0000259" key="9">
    <source>
        <dbReference type="Pfam" id="PF02897"/>
    </source>
</evidence>
<organism evidence="10 11">
    <name type="scientific">Actinoalloteichus caeruleus DSM 43889</name>
    <dbReference type="NCBI Taxonomy" id="1120930"/>
    <lineage>
        <taxon>Bacteria</taxon>
        <taxon>Bacillati</taxon>
        <taxon>Actinomycetota</taxon>
        <taxon>Actinomycetes</taxon>
        <taxon>Pseudonocardiales</taxon>
        <taxon>Pseudonocardiaceae</taxon>
        <taxon>Actinoalloteichus</taxon>
        <taxon>Actinoalloteichus cyanogriseus</taxon>
    </lineage>
</organism>
<evidence type="ECO:0000256" key="4">
    <source>
        <dbReference type="ARBA" id="ARBA00022670"/>
    </source>
</evidence>